<evidence type="ECO:0000313" key="5">
    <source>
        <dbReference type="EMBL" id="TDD60856.1"/>
    </source>
</evidence>
<dbReference type="OrthoDB" id="3226810at2"/>
<dbReference type="EMBL" id="SMKX01000020">
    <property type="protein sequence ID" value="TDD60856.1"/>
    <property type="molecule type" value="Genomic_DNA"/>
</dbReference>
<dbReference type="PANTHER" id="PTHR30146">
    <property type="entry name" value="LACI-RELATED TRANSCRIPTIONAL REPRESSOR"/>
    <property type="match status" value="1"/>
</dbReference>
<dbReference type="SUPFAM" id="SSF47413">
    <property type="entry name" value="lambda repressor-like DNA-binding domains"/>
    <property type="match status" value="1"/>
</dbReference>
<dbReference type="SUPFAM" id="SSF53822">
    <property type="entry name" value="Periplasmic binding protein-like I"/>
    <property type="match status" value="1"/>
</dbReference>
<gene>
    <name evidence="5" type="ORF">E1263_09565</name>
</gene>
<evidence type="ECO:0000259" key="4">
    <source>
        <dbReference type="PROSITE" id="PS50932"/>
    </source>
</evidence>
<evidence type="ECO:0000256" key="3">
    <source>
        <dbReference type="ARBA" id="ARBA00023163"/>
    </source>
</evidence>
<accession>A0A4R4ZRK3</accession>
<evidence type="ECO:0000256" key="1">
    <source>
        <dbReference type="ARBA" id="ARBA00023015"/>
    </source>
</evidence>
<keyword evidence="6" id="KW-1185">Reference proteome</keyword>
<dbReference type="PANTHER" id="PTHR30146:SF109">
    <property type="entry name" value="HTH-TYPE TRANSCRIPTIONAL REGULATOR GALS"/>
    <property type="match status" value="1"/>
</dbReference>
<dbReference type="CDD" id="cd01392">
    <property type="entry name" value="HTH_LacI"/>
    <property type="match status" value="1"/>
</dbReference>
<dbReference type="InterPro" id="IPR046335">
    <property type="entry name" value="LacI/GalR-like_sensor"/>
</dbReference>
<keyword evidence="2" id="KW-0238">DNA-binding</keyword>
<protein>
    <submittedName>
        <fullName evidence="5">LacI family transcriptional regulator</fullName>
    </submittedName>
</protein>
<dbReference type="Gene3D" id="3.40.50.2300">
    <property type="match status" value="2"/>
</dbReference>
<dbReference type="Pfam" id="PF13377">
    <property type="entry name" value="Peripla_BP_3"/>
    <property type="match status" value="1"/>
</dbReference>
<dbReference type="Gene3D" id="1.10.260.40">
    <property type="entry name" value="lambda repressor-like DNA-binding domains"/>
    <property type="match status" value="1"/>
</dbReference>
<reference evidence="5 6" key="1">
    <citation type="submission" date="2019-03" db="EMBL/GenBank/DDBJ databases">
        <title>Draft genome sequences of novel Actinobacteria.</title>
        <authorList>
            <person name="Sahin N."/>
            <person name="Ay H."/>
            <person name="Saygin H."/>
        </authorList>
    </citation>
    <scope>NUCLEOTIDE SEQUENCE [LARGE SCALE GENOMIC DNA]</scope>
    <source>
        <strain evidence="5 6">JCM 13523</strain>
    </source>
</reference>
<dbReference type="GO" id="GO:0003700">
    <property type="term" value="F:DNA-binding transcription factor activity"/>
    <property type="evidence" value="ECO:0007669"/>
    <property type="project" value="TreeGrafter"/>
</dbReference>
<dbReference type="AlphaFoldDB" id="A0A4R4ZRK3"/>
<dbReference type="RefSeq" id="WP_132166844.1">
    <property type="nucleotide sequence ID" value="NZ_SMKX01000020.1"/>
</dbReference>
<evidence type="ECO:0000256" key="2">
    <source>
        <dbReference type="ARBA" id="ARBA00023125"/>
    </source>
</evidence>
<dbReference type="Pfam" id="PF00356">
    <property type="entry name" value="LacI"/>
    <property type="match status" value="1"/>
</dbReference>
<evidence type="ECO:0000313" key="6">
    <source>
        <dbReference type="Proteomes" id="UP000295124"/>
    </source>
</evidence>
<name>A0A4R4ZRK3_9ACTN</name>
<dbReference type="PROSITE" id="PS50932">
    <property type="entry name" value="HTH_LACI_2"/>
    <property type="match status" value="1"/>
</dbReference>
<dbReference type="InterPro" id="IPR028082">
    <property type="entry name" value="Peripla_BP_I"/>
</dbReference>
<dbReference type="SMART" id="SM00354">
    <property type="entry name" value="HTH_LACI"/>
    <property type="match status" value="1"/>
</dbReference>
<dbReference type="InterPro" id="IPR010982">
    <property type="entry name" value="Lambda_DNA-bd_dom_sf"/>
</dbReference>
<dbReference type="Proteomes" id="UP000295124">
    <property type="component" value="Unassembled WGS sequence"/>
</dbReference>
<dbReference type="InterPro" id="IPR000843">
    <property type="entry name" value="HTH_LacI"/>
</dbReference>
<sequence>MIVNGHNGAGQQEPEAAAASIRDVGAAAGVSYQTVSRVINGRPNVSQETKDRVNAAIAELGYRPSRAARALAHGSDRVVTVLTSNTRLYGYAETLGGIEEAARAAGVQVAIRVLESDRPDDIATAVEGVSDPRAGAVIVLAFDRAGARALQALPANVRSSAAAESYLGRRTSSADSARWTWFDDILAAEHATQHLLDLGHRTVHHIAIPSTTSVGDRQRGWKRALEAAGASVPEVVRPRNWSMAGAHEAALELLLDPTVTAVLCGNDDQALGIMRAAHDRGLRIPDDLSVVGFDDVPAAAFLTPALTTVRFDFAALGRRAFELLGDGLDPAQVAAPALVVRESTGPARQDKDD</sequence>
<keyword evidence="1" id="KW-0805">Transcription regulation</keyword>
<organism evidence="5 6">
    <name type="scientific">Kribbella antibiotica</name>
    <dbReference type="NCBI Taxonomy" id="190195"/>
    <lineage>
        <taxon>Bacteria</taxon>
        <taxon>Bacillati</taxon>
        <taxon>Actinomycetota</taxon>
        <taxon>Actinomycetes</taxon>
        <taxon>Propionibacteriales</taxon>
        <taxon>Kribbellaceae</taxon>
        <taxon>Kribbella</taxon>
    </lineage>
</organism>
<feature type="domain" description="HTH lacI-type" evidence="4">
    <location>
        <begin position="19"/>
        <end position="73"/>
    </location>
</feature>
<proteinExistence type="predicted"/>
<comment type="caution">
    <text evidence="5">The sequence shown here is derived from an EMBL/GenBank/DDBJ whole genome shotgun (WGS) entry which is preliminary data.</text>
</comment>
<dbReference type="CDD" id="cd01574">
    <property type="entry name" value="PBP1_LacI"/>
    <property type="match status" value="1"/>
</dbReference>
<dbReference type="GO" id="GO:0000976">
    <property type="term" value="F:transcription cis-regulatory region binding"/>
    <property type="evidence" value="ECO:0007669"/>
    <property type="project" value="TreeGrafter"/>
</dbReference>
<keyword evidence="3" id="KW-0804">Transcription</keyword>